<accession>A0ABS4ASN5</accession>
<gene>
    <name evidence="1" type="ORF">J5Y09_06750</name>
</gene>
<comment type="caution">
    <text evidence="1">The sequence shown here is derived from an EMBL/GenBank/DDBJ whole genome shotgun (WGS) entry which is preliminary data.</text>
</comment>
<keyword evidence="2" id="KW-1185">Reference proteome</keyword>
<dbReference type="RefSeq" id="WP_209350987.1">
    <property type="nucleotide sequence ID" value="NZ_JAGIYZ010000004.1"/>
</dbReference>
<name>A0ABS4ASN5_9PROT</name>
<reference evidence="1 2" key="1">
    <citation type="submission" date="2021-03" db="EMBL/GenBank/DDBJ databases">
        <authorList>
            <person name="So Y."/>
        </authorList>
    </citation>
    <scope>NUCLEOTIDE SEQUENCE [LARGE SCALE GENOMIC DNA]</scope>
    <source>
        <strain evidence="1 2">PWR1</strain>
    </source>
</reference>
<dbReference type="Proteomes" id="UP000680815">
    <property type="component" value="Unassembled WGS sequence"/>
</dbReference>
<evidence type="ECO:0000313" key="1">
    <source>
        <dbReference type="EMBL" id="MBP0463602.1"/>
    </source>
</evidence>
<dbReference type="EMBL" id="JAGIYZ010000004">
    <property type="protein sequence ID" value="MBP0463602.1"/>
    <property type="molecule type" value="Genomic_DNA"/>
</dbReference>
<protein>
    <submittedName>
        <fullName evidence="1">Uncharacterized protein</fullName>
    </submittedName>
</protein>
<evidence type="ECO:0000313" key="2">
    <source>
        <dbReference type="Proteomes" id="UP000680815"/>
    </source>
</evidence>
<proteinExistence type="predicted"/>
<organism evidence="1 2">
    <name type="scientific">Roseomonas nitratireducens</name>
    <dbReference type="NCBI Taxonomy" id="2820810"/>
    <lineage>
        <taxon>Bacteria</taxon>
        <taxon>Pseudomonadati</taxon>
        <taxon>Pseudomonadota</taxon>
        <taxon>Alphaproteobacteria</taxon>
        <taxon>Acetobacterales</taxon>
        <taxon>Roseomonadaceae</taxon>
        <taxon>Roseomonas</taxon>
    </lineage>
</organism>
<sequence>MPHTTTPRRRNGAKSALADEKVAAALDRLRAAGAPITKAGLAREAGVQLETVQRRWAAITGVAPATKAPPPQPLQAMERVRLAHLLADATSPSASDADALAAARAAGRLLSRLGLTAADLLMVEQYPEQEAVRAAARAVRRRACAVMASPSFALLTAWQKGFTFSLSEWTATVSPRQCEALAEIEAKIAAADAAGLAIAGLTQGGADQSP</sequence>